<protein>
    <submittedName>
        <fullName evidence="3">Gluconolactonase</fullName>
    </submittedName>
</protein>
<gene>
    <name evidence="3" type="ORF">SAMN05421747_10497</name>
</gene>
<dbReference type="PANTHER" id="PTHR47572">
    <property type="entry name" value="LIPOPROTEIN-RELATED"/>
    <property type="match status" value="1"/>
</dbReference>
<dbReference type="Gene3D" id="2.120.10.30">
    <property type="entry name" value="TolB, C-terminal domain"/>
    <property type="match status" value="1"/>
</dbReference>
<dbReference type="SUPFAM" id="SSF63829">
    <property type="entry name" value="Calcium-dependent phosphotriesterase"/>
    <property type="match status" value="1"/>
</dbReference>
<dbReference type="OrthoDB" id="241638at2"/>
<reference evidence="3 4" key="1">
    <citation type="submission" date="2016-10" db="EMBL/GenBank/DDBJ databases">
        <authorList>
            <person name="de Groot N.N."/>
        </authorList>
    </citation>
    <scope>NUCLEOTIDE SEQUENCE [LARGE SCALE GENOMIC DNA]</scope>
    <source>
        <strain evidence="3 4">DSM 22900</strain>
    </source>
</reference>
<keyword evidence="1" id="KW-0378">Hydrolase</keyword>
<organism evidence="3 4">
    <name type="scientific">Parapedobacter composti</name>
    <dbReference type="NCBI Taxonomy" id="623281"/>
    <lineage>
        <taxon>Bacteria</taxon>
        <taxon>Pseudomonadati</taxon>
        <taxon>Bacteroidota</taxon>
        <taxon>Sphingobacteriia</taxon>
        <taxon>Sphingobacteriales</taxon>
        <taxon>Sphingobacteriaceae</taxon>
        <taxon>Parapedobacter</taxon>
    </lineage>
</organism>
<feature type="domain" description="SMP-30/Gluconolactonase/LRE-like region" evidence="2">
    <location>
        <begin position="39"/>
        <end position="278"/>
    </location>
</feature>
<dbReference type="InterPro" id="IPR013658">
    <property type="entry name" value="SGL"/>
</dbReference>
<evidence type="ECO:0000256" key="1">
    <source>
        <dbReference type="ARBA" id="ARBA00022801"/>
    </source>
</evidence>
<dbReference type="RefSeq" id="WP_090972448.1">
    <property type="nucleotide sequence ID" value="NZ_FOLL01000004.1"/>
</dbReference>
<dbReference type="PANTHER" id="PTHR47572:SF4">
    <property type="entry name" value="LACTONASE DRP35"/>
    <property type="match status" value="1"/>
</dbReference>
<name>A0A1I1GCE6_9SPHI</name>
<dbReference type="Pfam" id="PF08450">
    <property type="entry name" value="SGL"/>
    <property type="match status" value="1"/>
</dbReference>
<dbReference type="GO" id="GO:0016787">
    <property type="term" value="F:hydrolase activity"/>
    <property type="evidence" value="ECO:0007669"/>
    <property type="project" value="UniProtKB-KW"/>
</dbReference>
<dbReference type="InterPro" id="IPR051262">
    <property type="entry name" value="SMP-30/CGR1_Lactonase"/>
</dbReference>
<sequence length="305" mass="34532">MENRFHFIFWPLVVLGLECSAQVVAPGAQLQLVGNQFTFTEGPAADRDGNVYFTDQPNNRIWKYSIDGRLSVFMENAGRSNGLYFDKDGSLIACADERFELWRISMDRQVEKLAVDYRDSLFNGPNDVWVSPQGFLYFTDPYYQRDYWTRKAPGMQVQAVYLYRKGRVTRVDDDLKKPNGIIGTPDGRFLYVADIGDSKIYRYNIKRNGMLAGRQFFAPQGSDGMTIDEQGNIYLTGKGIDVYNPKGEKIAHIPVPSNWTANVCFGGPDNDLLFITATDKVFTLKMAVKGATRVAQHASPRQTPR</sequence>
<keyword evidence="4" id="KW-1185">Reference proteome</keyword>
<dbReference type="Proteomes" id="UP000199577">
    <property type="component" value="Unassembled WGS sequence"/>
</dbReference>
<evidence type="ECO:0000313" key="4">
    <source>
        <dbReference type="Proteomes" id="UP000199577"/>
    </source>
</evidence>
<accession>A0A1I1GCE6</accession>
<dbReference type="EMBL" id="FOLL01000004">
    <property type="protein sequence ID" value="SFC09096.1"/>
    <property type="molecule type" value="Genomic_DNA"/>
</dbReference>
<evidence type="ECO:0000259" key="2">
    <source>
        <dbReference type="Pfam" id="PF08450"/>
    </source>
</evidence>
<proteinExistence type="predicted"/>
<dbReference type="InterPro" id="IPR011042">
    <property type="entry name" value="6-blade_b-propeller_TolB-like"/>
</dbReference>
<dbReference type="AlphaFoldDB" id="A0A1I1GCE6"/>
<dbReference type="STRING" id="623281.SAMN05421747_10497"/>
<evidence type="ECO:0000313" key="3">
    <source>
        <dbReference type="EMBL" id="SFC09096.1"/>
    </source>
</evidence>